<dbReference type="PANTHER" id="PTHR13650">
    <property type="entry name" value="SPATACSIN"/>
    <property type="match status" value="1"/>
</dbReference>
<feature type="region of interest" description="Disordered" evidence="1">
    <location>
        <begin position="368"/>
        <end position="392"/>
    </location>
</feature>
<feature type="compositionally biased region" description="Basic residues" evidence="1">
    <location>
        <begin position="77"/>
        <end position="86"/>
    </location>
</feature>
<dbReference type="EMBL" id="VSWD01000007">
    <property type="protein sequence ID" value="KAK3097855.1"/>
    <property type="molecule type" value="Genomic_DNA"/>
</dbReference>
<protein>
    <recommendedName>
        <fullName evidence="2">Spatacsin C-terminal domain-containing protein</fullName>
    </recommendedName>
</protein>
<dbReference type="Pfam" id="PF14649">
    <property type="entry name" value="Spatacsin_C"/>
    <property type="match status" value="1"/>
</dbReference>
<evidence type="ECO:0000313" key="3">
    <source>
        <dbReference type="EMBL" id="KAK3097855.1"/>
    </source>
</evidence>
<keyword evidence="4" id="KW-1185">Reference proteome</keyword>
<dbReference type="InterPro" id="IPR028103">
    <property type="entry name" value="Spatacsin"/>
</dbReference>
<proteinExistence type="predicted"/>
<evidence type="ECO:0000259" key="2">
    <source>
        <dbReference type="Pfam" id="PF14649"/>
    </source>
</evidence>
<dbReference type="InterPro" id="IPR028107">
    <property type="entry name" value="Spatacsin_C_dom"/>
</dbReference>
<feature type="domain" description="Spatacsin C-terminal" evidence="2">
    <location>
        <begin position="1709"/>
        <end position="2000"/>
    </location>
</feature>
<sequence>MDNECVLFEINVPLLVKVNPLSLTSNRGNPKTGACSFVSSNTGDSIWKETLYSLHANQTPLKTSWHKHTHSKESRTKLQHQKRKNSKSISGFSKDVGPNTQCDSYIEAKIVLPKKLDRCPNIHEKISLTHKSVTVYCDTKEERCLYFCDLPTGHIEHENLDTECHVILSATPSDPHIIITETHLVCIVSHLHLQQDDFVSRIMLYAGASVADTVCHINKWGRCSVPLHTLDIGLKQRQLDTVSFFLKSKESTFITERPRSESTTSQILTSPDPVVPSYHDKFVQLEPALQLLIQTVGESPDDRPSQQFSKKVADVTLEFLYNLLRRAIDMRDLEGFSEKSEDMQKALDRILLFISKVRTCVRTMGHEPNKAKNAEERKRIKENEEERSFSGTKTEEIVEQGVYENRVPQLQSYLLQTDASPQEAGYDRIYCTSMERALHYLSMSQSQPAIVILANLGLDVDSKLWEIASLTENPDVRSFIVSQLESRGTLSEDQRRDVQFVCELEQLISQNLKLEADEDRRNYALEEVIKSFTEQNESLVVANLTDGKPKGILLNWVKNWNQETRQLVLFQASGNTKDVEGMLDPAVYARYLIQYNKLEELKEWINKTGKNKDTRYILQDVVNDLSDCTNYTRQTVIRQCASFHILPTTSDFHQVLGLLHNMGGVLTKPHPLILIEGSAYPLAKFHEDFLKYCVERNLPSIAWHYCSIHELKTDTLLQVLKGLENKEWFEMYIYFFSLTSDPSDHGRKASNSKCRGPMKYIWQIKSSLISFEIFCFLIFQIMEGRHPIVSIDDLKTAVLPHAKLSDALFPSNSRESPKNDITLYDLLKNNAVFDPCQLFSWQTTNTLFSGEERQEHMPHFSQPDLMSKYGYTESLRFTYYLKQARPSYAFLAFIAEEKDSDVVISSKRIQEAKNSALWIGVRNFHNGPIACACVVFTEMFGESSHLLRTMLQVGQETLVHLNNQVTGSPEQRRELSKQNEDKIVSWLCSCLVYRKKHSTFLLQQLEAAIEGSLQKDAIKKTSFEAGQKWTIAILYCKHLQLPLTTRFLETCAKEDKWLPFLWFSQLHQYTKEQLQSLLYKFRSAHLQQHLHYVIENAESRALAQIAKTEKESNTATRGKKDIRSTLYSRIGLTKDNDNFLDVDKEAIPDDFFQVVFAAQASKCPWKTFILYGVTLRNPLLTELAVCSKKDAPLLPCFCAWFVAMMDEASPLLPFLKFISAMFETRDYPEGKTHLEDFKDCMSQYTQDDRVGGDTQIVGSLEWIYQTTYRVIQYYFHHTNNQYDLLQLLKILDSQSIILIFKFDVPDFGQLARLLQVVVTVQDVTLDFPALVSSEAAKFEEACQCVINQLIQRGLFSEARKFASESGINTDEVTEQEVIYKKNHLMETALWKNITARKKFWAECEEIFGTHNASPDTVSTFFKREGASTEDLEERSLYTLDTEDSQLNPALANRTISIPKQELLCVRKMPKPENVSALSDGERRAAVRLVNEMLDRGEIIQACRLVAEFGFYNRNLAIILTCIRLSIGIMEIKDMESSMLALMSNYSGKQHRPSLASISSTASLLSSQSVGSSITDVLPIEKEKILVTIETLLGFCVHGSQCCRRVVNCFLIAGILNKEYQDVIELREFDILKSLLQTSFPERFRLAGEYLATSPLSMDQVAQFLCESIVETYKVKYANIAAMKGSHPFDAEQISSETLDFVKLTPSPSLLGEKLLDTVPSLSEGDGEEPHYIFAIKTELLVLAHQCHTSACGMEGISNVLRAAKGLAASLQQTSNFQLMVRLLTGIGRFNEMTYIFDSLKQNDRFELLLRKGIEKEKNLKIAILDYLKRYHPNDEETFDMVAHNFVMHREIAQLLERKARKLLDKYKDKTLDTATDTQDTLQSVTQFLMDAAESYYKDGCVRHAQVCMSQARLVALQLQSLPTGLKVIHMTTEGADLFISSHTKFSEALIVCESYNRRGNWADALCTNVLINGDFKYLQDYKTYFKLSPTLISEVFEKFNTQPNKSNYTSNVRKLISYCTDVRLQVRLAKQYDLKDIIQTLLKKDFGNYVRDILDTQ</sequence>
<organism evidence="3 4">
    <name type="scientific">Pinctada imbricata</name>
    <name type="common">Atlantic pearl-oyster</name>
    <name type="synonym">Pinctada martensii</name>
    <dbReference type="NCBI Taxonomy" id="66713"/>
    <lineage>
        <taxon>Eukaryota</taxon>
        <taxon>Metazoa</taxon>
        <taxon>Spiralia</taxon>
        <taxon>Lophotrochozoa</taxon>
        <taxon>Mollusca</taxon>
        <taxon>Bivalvia</taxon>
        <taxon>Autobranchia</taxon>
        <taxon>Pteriomorphia</taxon>
        <taxon>Pterioida</taxon>
        <taxon>Pterioidea</taxon>
        <taxon>Pteriidae</taxon>
        <taxon>Pinctada</taxon>
    </lineage>
</organism>
<reference evidence="3" key="1">
    <citation type="submission" date="2019-08" db="EMBL/GenBank/DDBJ databases">
        <title>The improved chromosome-level genome for the pearl oyster Pinctada fucata martensii using PacBio sequencing and Hi-C.</title>
        <authorList>
            <person name="Zheng Z."/>
        </authorList>
    </citation>
    <scope>NUCLEOTIDE SEQUENCE</scope>
    <source>
        <strain evidence="3">ZZ-2019</strain>
        <tissue evidence="3">Adductor muscle</tissue>
    </source>
</reference>
<dbReference type="GO" id="GO:0005737">
    <property type="term" value="C:cytoplasm"/>
    <property type="evidence" value="ECO:0007669"/>
    <property type="project" value="TreeGrafter"/>
</dbReference>
<name>A0AA88Y968_PINIB</name>
<feature type="region of interest" description="Disordered" evidence="1">
    <location>
        <begin position="63"/>
        <end position="95"/>
    </location>
</feature>
<evidence type="ECO:0000256" key="1">
    <source>
        <dbReference type="SAM" id="MobiDB-lite"/>
    </source>
</evidence>
<accession>A0AA88Y968</accession>
<evidence type="ECO:0000313" key="4">
    <source>
        <dbReference type="Proteomes" id="UP001186944"/>
    </source>
</evidence>
<gene>
    <name evidence="3" type="ORF">FSP39_013855</name>
</gene>
<dbReference type="PANTHER" id="PTHR13650:SF0">
    <property type="entry name" value="SPATACSIN"/>
    <property type="match status" value="1"/>
</dbReference>
<dbReference type="Proteomes" id="UP001186944">
    <property type="component" value="Unassembled WGS sequence"/>
</dbReference>
<comment type="caution">
    <text evidence="3">The sequence shown here is derived from an EMBL/GenBank/DDBJ whole genome shotgun (WGS) entry which is preliminary data.</text>
</comment>